<evidence type="ECO:0000259" key="7">
    <source>
        <dbReference type="Pfam" id="PF03553"/>
    </source>
</evidence>
<protein>
    <submittedName>
        <fullName evidence="9">Sodium:proton antiporter</fullName>
    </submittedName>
</protein>
<dbReference type="Proteomes" id="UP000298210">
    <property type="component" value="Unassembled WGS sequence"/>
</dbReference>
<evidence type="ECO:0000259" key="8">
    <source>
        <dbReference type="Pfam" id="PF13726"/>
    </source>
</evidence>
<evidence type="ECO:0000256" key="6">
    <source>
        <dbReference type="SAM" id="Phobius"/>
    </source>
</evidence>
<dbReference type="Pfam" id="PF13726">
    <property type="entry name" value="Na_H_antiport_2"/>
    <property type="match status" value="1"/>
</dbReference>
<feature type="transmembrane region" description="Helical" evidence="6">
    <location>
        <begin position="363"/>
        <end position="388"/>
    </location>
</feature>
<dbReference type="AlphaFoldDB" id="A0A4Y7WRG9"/>
<dbReference type="Pfam" id="PF03553">
    <property type="entry name" value="Na_H_antiporter"/>
    <property type="match status" value="1"/>
</dbReference>
<proteinExistence type="predicted"/>
<organism evidence="9 10">
    <name type="scientific">Shouchella lehensis</name>
    <dbReference type="NCBI Taxonomy" id="300825"/>
    <lineage>
        <taxon>Bacteria</taxon>
        <taxon>Bacillati</taxon>
        <taxon>Bacillota</taxon>
        <taxon>Bacilli</taxon>
        <taxon>Bacillales</taxon>
        <taxon>Bacillaceae</taxon>
        <taxon>Shouchella</taxon>
    </lineage>
</organism>
<accession>A0A4Y7WRG9</accession>
<dbReference type="GO" id="GO:0005886">
    <property type="term" value="C:plasma membrane"/>
    <property type="evidence" value="ECO:0007669"/>
    <property type="project" value="UniProtKB-SubCell"/>
</dbReference>
<dbReference type="InterPro" id="IPR052576">
    <property type="entry name" value="AA_Transporter-Related"/>
</dbReference>
<feature type="transmembrane region" description="Helical" evidence="6">
    <location>
        <begin position="422"/>
        <end position="440"/>
    </location>
</feature>
<evidence type="ECO:0000256" key="3">
    <source>
        <dbReference type="ARBA" id="ARBA00022692"/>
    </source>
</evidence>
<keyword evidence="5 6" id="KW-0472">Membrane</keyword>
<feature type="transmembrane region" description="Helical" evidence="6">
    <location>
        <begin position="331"/>
        <end position="351"/>
    </location>
</feature>
<name>A0A4Y7WRG9_9BACI</name>
<feature type="transmembrane region" description="Helical" evidence="6">
    <location>
        <begin position="147"/>
        <end position="166"/>
    </location>
</feature>
<feature type="transmembrane region" description="Helical" evidence="6">
    <location>
        <begin position="124"/>
        <end position="140"/>
    </location>
</feature>
<keyword evidence="3 6" id="KW-0812">Transmembrane</keyword>
<gene>
    <name evidence="9" type="ORF">E2L03_04780</name>
</gene>
<reference evidence="9 10" key="1">
    <citation type="submission" date="2019-03" db="EMBL/GenBank/DDBJ databases">
        <authorList>
            <person name="Liu G."/>
        </authorList>
    </citation>
    <scope>NUCLEOTIDE SEQUENCE [LARGE SCALE GENOMIC DNA]</scope>
    <source>
        <strain evidence="9 10">DSM 19099</strain>
    </source>
</reference>
<comment type="subcellular location">
    <subcellularLocation>
        <location evidence="1">Cell membrane</location>
        <topology evidence="1">Multi-pass membrane protein</topology>
    </subcellularLocation>
</comment>
<feature type="domain" description="Na+/H+ antiporter NhaC-like C-terminal" evidence="7">
    <location>
        <begin position="151"/>
        <end position="435"/>
    </location>
</feature>
<sequence>MNAVIIAVLLMIILSLARVHVVLAITLSALIGGLIGGLGFSDTVEIYGSGLGGNAEIAFSYVLLGAFAIGLSRTGLPDFLVDRLQLWMKRKGDRDRDTLTRMLLFLMLLVVACMSQNAVPVHIAFIPILIPPILLILNRLEVDRRLIACILTFGLTAPYMLLPYGFGQIFHKTIADNMEASGLSINIDLIPEAMLLPTISTFIGLLVAVFITYRQRRIYKDVPLSEENHDETKSYSVTSLSLAVFAVVVTVIVQSFYRDSMIPAALAGLLVLFVSGAVKVKKTDEVMSEGIKMMGFIGFVMLAAAGFAAVIRETGHVESLVTNVAGMINGNQVIAVLLMMVVGLIITLGIGSSFSTIPIITTLFVPLGLEVGLSTLAIISIIGSAGAIGDAGAPASDSTLGPTAGLNADGQHDHIWDTCVPTFLHLTVPLFFVGWIAALIL</sequence>
<dbReference type="PANTHER" id="PTHR37821:SF1">
    <property type="entry name" value="AMINO ACID TRANSPORTER YUIF-RELATED"/>
    <property type="match status" value="1"/>
</dbReference>
<comment type="caution">
    <text evidence="9">The sequence shown here is derived from an EMBL/GenBank/DDBJ whole genome shotgun (WGS) entry which is preliminary data.</text>
</comment>
<dbReference type="RefSeq" id="WP_095150565.1">
    <property type="nucleotide sequence ID" value="NZ_LDIM01000012.1"/>
</dbReference>
<dbReference type="InterPro" id="IPR018461">
    <property type="entry name" value="Na/H_Antiport_NhaC-like_C"/>
</dbReference>
<feature type="domain" description="Putative Na+/H+ antiporter N-terminal" evidence="8">
    <location>
        <begin position="2"/>
        <end position="87"/>
    </location>
</feature>
<evidence type="ECO:0000256" key="1">
    <source>
        <dbReference type="ARBA" id="ARBA00004651"/>
    </source>
</evidence>
<evidence type="ECO:0000313" key="9">
    <source>
        <dbReference type="EMBL" id="TES51239.1"/>
    </source>
</evidence>
<dbReference type="InterPro" id="IPR032813">
    <property type="entry name" value="Na_H_antiport_N"/>
</dbReference>
<dbReference type="PANTHER" id="PTHR37821">
    <property type="entry name" value="AMINO ACID TRANSPORTER YUIF-RELATED"/>
    <property type="match status" value="1"/>
</dbReference>
<dbReference type="EMBL" id="SNUX01000001">
    <property type="protein sequence ID" value="TES51239.1"/>
    <property type="molecule type" value="Genomic_DNA"/>
</dbReference>
<feature type="transmembrane region" description="Helical" evidence="6">
    <location>
        <begin position="58"/>
        <end position="81"/>
    </location>
</feature>
<evidence type="ECO:0000256" key="2">
    <source>
        <dbReference type="ARBA" id="ARBA00022475"/>
    </source>
</evidence>
<evidence type="ECO:0000256" key="4">
    <source>
        <dbReference type="ARBA" id="ARBA00022989"/>
    </source>
</evidence>
<feature type="transmembrane region" description="Helical" evidence="6">
    <location>
        <begin position="290"/>
        <end position="311"/>
    </location>
</feature>
<feature type="transmembrane region" description="Helical" evidence="6">
    <location>
        <begin position="234"/>
        <end position="254"/>
    </location>
</feature>
<evidence type="ECO:0000256" key="5">
    <source>
        <dbReference type="ARBA" id="ARBA00023136"/>
    </source>
</evidence>
<feature type="transmembrane region" description="Helical" evidence="6">
    <location>
        <begin position="260"/>
        <end position="278"/>
    </location>
</feature>
<evidence type="ECO:0000313" key="10">
    <source>
        <dbReference type="Proteomes" id="UP000298210"/>
    </source>
</evidence>
<feature type="transmembrane region" description="Helical" evidence="6">
    <location>
        <begin position="102"/>
        <end position="118"/>
    </location>
</feature>
<keyword evidence="4 6" id="KW-1133">Transmembrane helix</keyword>
<keyword evidence="2" id="KW-1003">Cell membrane</keyword>
<feature type="transmembrane region" description="Helical" evidence="6">
    <location>
        <begin position="193"/>
        <end position="213"/>
    </location>
</feature>